<keyword evidence="2" id="KW-0479">Metal-binding</keyword>
<keyword evidence="7" id="KW-1185">Reference proteome</keyword>
<dbReference type="OrthoDB" id="9763857at2"/>
<dbReference type="PROSITE" id="PS51832">
    <property type="entry name" value="HD_GYP"/>
    <property type="match status" value="1"/>
</dbReference>
<sequence>MVFGAASGAKAQAVRRGRWMGRPQARSDDRAIGMNELSPLALPDRPALTVEMRLRRAEWQIERAQKVAVIALADLAEHRDRATGEHVLRVARLTHEMARHLAESAERPEELDDDFLRQVGIASILHDVGKISVPDSILHKPGPLTPEERKVMERHAVDGGAMLKRVETLLSGSRQFELAAEIAVHHHERWDGKGYPHGLAGAAIPLSARIVGVADVFDALSSERPYKRAWTQAETLEYMRAGAGTQFDARIVAALHGVLEERDRTRRIVWQPHMTLGHPLIDHDHQTLLELVNQVSSPLTRRDPVALEFVLDELLAYTVYHFAREEKLMEAAGYPDLAQHKRVHAHMIAQVRELQARLAEADEALGDELQAFLERWLVEHILGEDRRYIPFVRADAEL</sequence>
<dbReference type="Gene3D" id="1.10.3210.10">
    <property type="entry name" value="Hypothetical protein af1432"/>
    <property type="match status" value="1"/>
</dbReference>
<dbReference type="PROSITE" id="PS00550">
    <property type="entry name" value="HEMERYTHRINS"/>
    <property type="match status" value="1"/>
</dbReference>
<dbReference type="CDD" id="cd12107">
    <property type="entry name" value="Hemerythrin"/>
    <property type="match status" value="1"/>
</dbReference>
<dbReference type="GO" id="GO:0008081">
    <property type="term" value="F:phosphoric diester hydrolase activity"/>
    <property type="evidence" value="ECO:0007669"/>
    <property type="project" value="UniProtKB-ARBA"/>
</dbReference>
<organism evidence="6 7">
    <name type="scientific">Pseudothauera nasutitermitis</name>
    <dbReference type="NCBI Taxonomy" id="2565930"/>
    <lineage>
        <taxon>Bacteria</taxon>
        <taxon>Pseudomonadati</taxon>
        <taxon>Pseudomonadota</taxon>
        <taxon>Betaproteobacteria</taxon>
        <taxon>Rhodocyclales</taxon>
        <taxon>Zoogloeaceae</taxon>
        <taxon>Pseudothauera</taxon>
    </lineage>
</organism>
<dbReference type="SUPFAM" id="SSF47188">
    <property type="entry name" value="Hemerythrin-like"/>
    <property type="match status" value="1"/>
</dbReference>
<dbReference type="InterPro" id="IPR016131">
    <property type="entry name" value="Haemerythrin_Fe_BS"/>
</dbReference>
<evidence type="ECO:0000313" key="7">
    <source>
        <dbReference type="Proteomes" id="UP000308430"/>
    </source>
</evidence>
<dbReference type="GO" id="GO:0046872">
    <property type="term" value="F:metal ion binding"/>
    <property type="evidence" value="ECO:0007669"/>
    <property type="project" value="UniProtKB-KW"/>
</dbReference>
<dbReference type="NCBIfam" id="TIGR02481">
    <property type="entry name" value="hemeryth_dom"/>
    <property type="match status" value="1"/>
</dbReference>
<dbReference type="PANTHER" id="PTHR45228">
    <property type="entry name" value="CYCLIC DI-GMP PHOSPHODIESTERASE TM_0186-RELATED"/>
    <property type="match status" value="1"/>
</dbReference>
<dbReference type="InterPro" id="IPR037522">
    <property type="entry name" value="HD_GYP_dom"/>
</dbReference>
<evidence type="ECO:0000256" key="1">
    <source>
        <dbReference type="ARBA" id="ARBA00010587"/>
    </source>
</evidence>
<comment type="similarity">
    <text evidence="1">Belongs to the hemerythrin family.</text>
</comment>
<dbReference type="InterPro" id="IPR035938">
    <property type="entry name" value="Hemerythrin-like_sf"/>
</dbReference>
<protein>
    <submittedName>
        <fullName evidence="6">Bacteriohemerythrin</fullName>
    </submittedName>
</protein>
<dbReference type="Pfam" id="PF13487">
    <property type="entry name" value="HD_5"/>
    <property type="match status" value="1"/>
</dbReference>
<keyword evidence="3" id="KW-0408">Iron</keyword>
<gene>
    <name evidence="6" type="ORF">E6C76_01730</name>
</gene>
<dbReference type="InterPro" id="IPR012312">
    <property type="entry name" value="Hemerythrin-like"/>
</dbReference>
<dbReference type="SUPFAM" id="SSF109604">
    <property type="entry name" value="HD-domain/PDEase-like"/>
    <property type="match status" value="1"/>
</dbReference>
<evidence type="ECO:0000256" key="2">
    <source>
        <dbReference type="ARBA" id="ARBA00022723"/>
    </source>
</evidence>
<dbReference type="InterPro" id="IPR052020">
    <property type="entry name" value="Cyclic_di-GMP/3'3'-cGAMP_PDE"/>
</dbReference>
<dbReference type="CDD" id="cd00077">
    <property type="entry name" value="HDc"/>
    <property type="match status" value="1"/>
</dbReference>
<accession>A0A4V3WCG9</accession>
<comment type="caution">
    <text evidence="6">The sequence shown here is derived from an EMBL/GenBank/DDBJ whole genome shotgun (WGS) entry which is preliminary data.</text>
</comment>
<feature type="domain" description="HD-GYP" evidence="5">
    <location>
        <begin position="61"/>
        <end position="271"/>
    </location>
</feature>
<evidence type="ECO:0000313" key="6">
    <source>
        <dbReference type="EMBL" id="THF67134.1"/>
    </source>
</evidence>
<dbReference type="InterPro" id="IPR003607">
    <property type="entry name" value="HD/PDEase_dom"/>
</dbReference>
<dbReference type="AlphaFoldDB" id="A0A4V3WCG9"/>
<dbReference type="Pfam" id="PF01814">
    <property type="entry name" value="Hemerythrin"/>
    <property type="match status" value="1"/>
</dbReference>
<evidence type="ECO:0000256" key="3">
    <source>
        <dbReference type="ARBA" id="ARBA00023004"/>
    </source>
</evidence>
<name>A0A4V3WCG9_9RHOO</name>
<reference evidence="6 7" key="1">
    <citation type="submission" date="2019-04" db="EMBL/GenBank/DDBJ databases">
        <title>Azoarcus nasutitermitis sp. nov. isolated from termite nest.</title>
        <authorList>
            <person name="Lin S.-Y."/>
            <person name="Hameed A."/>
            <person name="Hsu Y.-H."/>
            <person name="Young C.-C."/>
        </authorList>
    </citation>
    <scope>NUCLEOTIDE SEQUENCE [LARGE SCALE GENOMIC DNA]</scope>
    <source>
        <strain evidence="6 7">CC-YHH838</strain>
    </source>
</reference>
<proteinExistence type="inferred from homology"/>
<evidence type="ECO:0000259" key="5">
    <source>
        <dbReference type="PROSITE" id="PS51832"/>
    </source>
</evidence>
<dbReference type="InterPro" id="IPR012827">
    <property type="entry name" value="Hemerythrin_metal-bd"/>
</dbReference>
<dbReference type="Gene3D" id="1.20.120.50">
    <property type="entry name" value="Hemerythrin-like"/>
    <property type="match status" value="1"/>
</dbReference>
<dbReference type="EMBL" id="SSOC01000001">
    <property type="protein sequence ID" value="THF67134.1"/>
    <property type="molecule type" value="Genomic_DNA"/>
</dbReference>
<dbReference type="NCBIfam" id="NF033749">
    <property type="entry name" value="bact_hemeryth"/>
    <property type="match status" value="1"/>
</dbReference>
<dbReference type="NCBIfam" id="NF002007">
    <property type="entry name" value="PRK00808.1"/>
    <property type="match status" value="1"/>
</dbReference>
<dbReference type="SMART" id="SM00471">
    <property type="entry name" value="HDc"/>
    <property type="match status" value="1"/>
</dbReference>
<evidence type="ECO:0000256" key="4">
    <source>
        <dbReference type="SAM" id="Coils"/>
    </source>
</evidence>
<feature type="coiled-coil region" evidence="4">
    <location>
        <begin position="344"/>
        <end position="371"/>
    </location>
</feature>
<dbReference type="Proteomes" id="UP000308430">
    <property type="component" value="Unassembled WGS sequence"/>
</dbReference>
<keyword evidence="4" id="KW-0175">Coiled coil</keyword>